<dbReference type="Proteomes" id="UP000254777">
    <property type="component" value="Unassembled WGS sequence"/>
</dbReference>
<dbReference type="RefSeq" id="WP_004822489.1">
    <property type="nucleotide sequence ID" value="NZ_UGTH01000001.1"/>
</dbReference>
<name>A0A379DA14_9FIRM</name>
<organism evidence="1 2">
    <name type="scientific">Peptoniphilus indolicus</name>
    <dbReference type="NCBI Taxonomy" id="33030"/>
    <lineage>
        <taxon>Bacteria</taxon>
        <taxon>Bacillati</taxon>
        <taxon>Bacillota</taxon>
        <taxon>Tissierellia</taxon>
        <taxon>Tissierellales</taxon>
        <taxon>Peptoniphilaceae</taxon>
        <taxon>Peptoniphilus</taxon>
    </lineage>
</organism>
<evidence type="ECO:0000313" key="1">
    <source>
        <dbReference type="EMBL" id="SUB74385.1"/>
    </source>
</evidence>
<accession>A0A379DA14</accession>
<gene>
    <name evidence="1" type="ORF">NCTC11088_00116</name>
</gene>
<dbReference type="AlphaFoldDB" id="A0A379DA14"/>
<evidence type="ECO:0000313" key="2">
    <source>
        <dbReference type="Proteomes" id="UP000254777"/>
    </source>
</evidence>
<dbReference type="EMBL" id="UGTH01000001">
    <property type="protein sequence ID" value="SUB74385.1"/>
    <property type="molecule type" value="Genomic_DNA"/>
</dbReference>
<protein>
    <submittedName>
        <fullName evidence="1">Uncharacterized protein</fullName>
    </submittedName>
</protein>
<proteinExistence type="predicted"/>
<sequence length="63" mass="7515">MSRTKNVPKLELEDAKYSKDSILRAERLDWNKDLLKVILDDDKEYTLDEVETLVKEFNSREVE</sequence>
<reference evidence="1 2" key="1">
    <citation type="submission" date="2018-06" db="EMBL/GenBank/DDBJ databases">
        <authorList>
            <consortium name="Pathogen Informatics"/>
            <person name="Doyle S."/>
        </authorList>
    </citation>
    <scope>NUCLEOTIDE SEQUENCE [LARGE SCALE GENOMIC DNA]</scope>
    <source>
        <strain evidence="1 2">NCTC11088</strain>
    </source>
</reference>